<evidence type="ECO:0000313" key="5">
    <source>
        <dbReference type="EMBL" id="MCR2745728.1"/>
    </source>
</evidence>
<dbReference type="InterPro" id="IPR006143">
    <property type="entry name" value="RND_pump_MFP"/>
</dbReference>
<feature type="domain" description="CusB-like beta-barrel" evidence="3">
    <location>
        <begin position="194"/>
        <end position="267"/>
    </location>
</feature>
<dbReference type="PROSITE" id="PS51257">
    <property type="entry name" value="PROKAR_LIPOPROTEIN"/>
    <property type="match status" value="1"/>
</dbReference>
<accession>A0ABT1XGL7</accession>
<feature type="signal peptide" evidence="2">
    <location>
        <begin position="1"/>
        <end position="23"/>
    </location>
</feature>
<dbReference type="Gene3D" id="2.40.30.170">
    <property type="match status" value="1"/>
</dbReference>
<dbReference type="Pfam" id="PF25973">
    <property type="entry name" value="BSH_CzcB"/>
    <property type="match status" value="1"/>
</dbReference>
<name>A0ABT1XGL7_9BURK</name>
<feature type="domain" description="CzcB-like barrel-sandwich hybrid" evidence="4">
    <location>
        <begin position="63"/>
        <end position="182"/>
    </location>
</feature>
<evidence type="ECO:0000313" key="6">
    <source>
        <dbReference type="Proteomes" id="UP001165267"/>
    </source>
</evidence>
<comment type="caution">
    <text evidence="5">The sequence shown here is derived from an EMBL/GenBank/DDBJ whole genome shotgun (WGS) entry which is preliminary data.</text>
</comment>
<dbReference type="Proteomes" id="UP001165267">
    <property type="component" value="Unassembled WGS sequence"/>
</dbReference>
<evidence type="ECO:0000259" key="3">
    <source>
        <dbReference type="Pfam" id="PF25954"/>
    </source>
</evidence>
<protein>
    <submittedName>
        <fullName evidence="5">Efflux RND transporter periplasmic adaptor subunit</fullName>
    </submittedName>
</protein>
<dbReference type="Gene3D" id="2.40.50.100">
    <property type="match status" value="1"/>
</dbReference>
<feature type="chain" id="PRO_5046388636" evidence="2">
    <location>
        <begin position="24"/>
        <end position="348"/>
    </location>
</feature>
<evidence type="ECO:0000256" key="2">
    <source>
        <dbReference type="SAM" id="SignalP"/>
    </source>
</evidence>
<organism evidence="5 6">
    <name type="scientific">Limnobacter parvus</name>
    <dbReference type="NCBI Taxonomy" id="2939690"/>
    <lineage>
        <taxon>Bacteria</taxon>
        <taxon>Pseudomonadati</taxon>
        <taxon>Pseudomonadota</taxon>
        <taxon>Betaproteobacteria</taxon>
        <taxon>Burkholderiales</taxon>
        <taxon>Burkholderiaceae</taxon>
        <taxon>Limnobacter</taxon>
    </lineage>
</organism>
<dbReference type="SUPFAM" id="SSF111369">
    <property type="entry name" value="HlyD-like secretion proteins"/>
    <property type="match status" value="1"/>
</dbReference>
<keyword evidence="6" id="KW-1185">Reference proteome</keyword>
<evidence type="ECO:0000259" key="4">
    <source>
        <dbReference type="Pfam" id="PF25973"/>
    </source>
</evidence>
<dbReference type="Gene3D" id="2.40.420.20">
    <property type="match status" value="1"/>
</dbReference>
<dbReference type="PANTHER" id="PTHR30469">
    <property type="entry name" value="MULTIDRUG RESISTANCE PROTEIN MDTA"/>
    <property type="match status" value="1"/>
</dbReference>
<keyword evidence="2" id="KW-0732">Signal</keyword>
<dbReference type="Gene3D" id="1.10.287.470">
    <property type="entry name" value="Helix hairpin bin"/>
    <property type="match status" value="1"/>
</dbReference>
<comment type="similarity">
    <text evidence="1">Belongs to the membrane fusion protein (MFP) (TC 8.A.1) family.</text>
</comment>
<dbReference type="Pfam" id="PF25954">
    <property type="entry name" value="Beta-barrel_RND_2"/>
    <property type="match status" value="1"/>
</dbReference>
<reference evidence="5" key="1">
    <citation type="submission" date="2022-07" db="EMBL/GenBank/DDBJ databases">
        <authorList>
            <person name="Xamxidin M."/>
        </authorList>
    </citation>
    <scope>NUCLEOTIDE SEQUENCE</scope>
    <source>
        <strain evidence="5">YS8-69</strain>
    </source>
</reference>
<dbReference type="NCBIfam" id="TIGR01730">
    <property type="entry name" value="RND_mfp"/>
    <property type="match status" value="1"/>
</dbReference>
<dbReference type="RefSeq" id="WP_257510967.1">
    <property type="nucleotide sequence ID" value="NZ_JANKHG010000014.1"/>
</dbReference>
<gene>
    <name evidence="5" type="ORF">NSP04_03605</name>
</gene>
<evidence type="ECO:0000256" key="1">
    <source>
        <dbReference type="ARBA" id="ARBA00009477"/>
    </source>
</evidence>
<proteinExistence type="inferred from homology"/>
<dbReference type="InterPro" id="IPR058647">
    <property type="entry name" value="BSH_CzcB-like"/>
</dbReference>
<sequence>MKPLILIPILSLLVLTACGPATPEETGEVEYRLVKTETVRTGPAASLIEVSGVGAFRDETKLSFKVSGIIERINVREGENVQKGQRLAALNKQDVNAAVSQASAGFEKAQRDLVRGRTLREQEVISKVQLDNLETAAQAARAQLSQAQFASQTAEIQAQANGVVLKRFAQAGEVVSAGQPILLLGSKTSGFVMKVSLADKQAVHVQMGATAEVEFDALPGVKWPGKVIELSQAADPATGTYGVLVALQTDAHENVNLLSGMQGRARIEPANFSGKRSYVPIEAVVEGDNNSAWLFTVQDDNTVKRQAVQVAFINGNQLALQTTLPEGTRVVSTGAAYLQDGETVKVQE</sequence>
<dbReference type="EMBL" id="JANKHG010000014">
    <property type="protein sequence ID" value="MCR2745728.1"/>
    <property type="molecule type" value="Genomic_DNA"/>
</dbReference>
<dbReference type="InterPro" id="IPR058792">
    <property type="entry name" value="Beta-barrel_RND_2"/>
</dbReference>